<dbReference type="InterPro" id="IPR006840">
    <property type="entry name" value="ChaC"/>
</dbReference>
<dbReference type="EMBL" id="BAAAFZ010000077">
    <property type="protein sequence ID" value="GAA0601283.1"/>
    <property type="molecule type" value="Genomic_DNA"/>
</dbReference>
<evidence type="ECO:0000313" key="4">
    <source>
        <dbReference type="Proteomes" id="UP001501588"/>
    </source>
</evidence>
<dbReference type="Proteomes" id="UP001501588">
    <property type="component" value="Unassembled WGS sequence"/>
</dbReference>
<dbReference type="PANTHER" id="PTHR12192">
    <property type="entry name" value="CATION TRANSPORT PROTEIN CHAC-RELATED"/>
    <property type="match status" value="1"/>
</dbReference>
<dbReference type="CDD" id="cd06661">
    <property type="entry name" value="GGCT_like"/>
    <property type="match status" value="1"/>
</dbReference>
<gene>
    <name evidence="3" type="ORF">GCM10009416_43960</name>
</gene>
<accession>A0ABN1FZW3</accession>
<dbReference type="PANTHER" id="PTHR12192:SF2">
    <property type="entry name" value="GLUTATHIONE-SPECIFIC GAMMA-GLUTAMYLCYCLOTRANSFERASE 2"/>
    <property type="match status" value="1"/>
</dbReference>
<dbReference type="RefSeq" id="WP_343897568.1">
    <property type="nucleotide sequence ID" value="NZ_BAAAFZ010000077.1"/>
</dbReference>
<keyword evidence="4" id="KW-1185">Reference proteome</keyword>
<dbReference type="InterPro" id="IPR013024">
    <property type="entry name" value="GGCT-like"/>
</dbReference>
<dbReference type="Pfam" id="PF04752">
    <property type="entry name" value="ChaC"/>
    <property type="match status" value="1"/>
</dbReference>
<dbReference type="EC" id="4.3.2.7" evidence="1"/>
<evidence type="ECO:0000256" key="1">
    <source>
        <dbReference type="ARBA" id="ARBA00012344"/>
    </source>
</evidence>
<comment type="caution">
    <text evidence="3">The sequence shown here is derived from an EMBL/GenBank/DDBJ whole genome shotgun (WGS) entry which is preliminary data.</text>
</comment>
<name>A0ABN1FZW3_9PROT</name>
<organism evidence="3 4">
    <name type="scientific">Craurococcus roseus</name>
    <dbReference type="NCBI Taxonomy" id="77585"/>
    <lineage>
        <taxon>Bacteria</taxon>
        <taxon>Pseudomonadati</taxon>
        <taxon>Pseudomonadota</taxon>
        <taxon>Alphaproteobacteria</taxon>
        <taxon>Acetobacterales</taxon>
        <taxon>Acetobacteraceae</taxon>
        <taxon>Craurococcus</taxon>
    </lineage>
</organism>
<sequence length="225" mass="24211">MPPALAHALIAARLPARRDPERPPTRVPDEAMRDAMRATLVARPPGRLWVFAYGSLMWDRGAVPHDLALNGRLRGFARRYCLRDEHDRGTPEAPSLTLGIEPAPGEACDGVLFRLPEAEEDAALWKVWRHEMPSGFYVAQWVDVAAAADGDGGCRALTFVADPGHPLYAGRVPEAEVADVLARGVGPQGTAAAYLLETAEALRREGTPDPLLERLSGAVGARLAG</sequence>
<proteinExistence type="predicted"/>
<dbReference type="InterPro" id="IPR036568">
    <property type="entry name" value="GGCT-like_sf"/>
</dbReference>
<keyword evidence="2" id="KW-0456">Lyase</keyword>
<evidence type="ECO:0000313" key="3">
    <source>
        <dbReference type="EMBL" id="GAA0601283.1"/>
    </source>
</evidence>
<dbReference type="Gene3D" id="3.10.490.10">
    <property type="entry name" value="Gamma-glutamyl cyclotransferase-like"/>
    <property type="match status" value="1"/>
</dbReference>
<protein>
    <recommendedName>
        <fullName evidence="1">glutathione-specific gamma-glutamylcyclotransferase</fullName>
        <ecNumber evidence="1">4.3.2.7</ecNumber>
    </recommendedName>
</protein>
<reference evidence="3 4" key="1">
    <citation type="journal article" date="2019" name="Int. J. Syst. Evol. Microbiol.">
        <title>The Global Catalogue of Microorganisms (GCM) 10K type strain sequencing project: providing services to taxonomists for standard genome sequencing and annotation.</title>
        <authorList>
            <consortium name="The Broad Institute Genomics Platform"/>
            <consortium name="The Broad Institute Genome Sequencing Center for Infectious Disease"/>
            <person name="Wu L."/>
            <person name="Ma J."/>
        </authorList>
    </citation>
    <scope>NUCLEOTIDE SEQUENCE [LARGE SCALE GENOMIC DNA]</scope>
    <source>
        <strain evidence="3 4">JCM 9933</strain>
    </source>
</reference>
<evidence type="ECO:0000256" key="2">
    <source>
        <dbReference type="ARBA" id="ARBA00023239"/>
    </source>
</evidence>
<dbReference type="SUPFAM" id="SSF110857">
    <property type="entry name" value="Gamma-glutamyl cyclotransferase-like"/>
    <property type="match status" value="1"/>
</dbReference>